<dbReference type="AlphaFoldDB" id="A0A916PCL1"/>
<sequence>MLDAVRVRAAFTPGSPSLTSDSMLGMVSLIAATTESVPLTAIGAGGCGKTRPANFAAAALKPVGSTANGSAIAGSPIRVPHRANFTGRATRSIAAICRAPKVCKPAPCPRCSVRNRQSADPAQNRILRTVSYTPVIHSSMGMMAAIMAPSINSRVRFTTGETRRT</sequence>
<accession>A0A916PCL1</accession>
<gene>
    <name evidence="1" type="ORF">ERS007739_03432</name>
</gene>
<proteinExistence type="predicted"/>
<evidence type="ECO:0000313" key="1">
    <source>
        <dbReference type="EMBL" id="COZ13682.1"/>
    </source>
</evidence>
<protein>
    <submittedName>
        <fullName evidence="1">Uncharacterized protein</fullName>
    </submittedName>
</protein>
<name>A0A916PCL1_MYCTX</name>
<dbReference type="EMBL" id="CSBK01001780">
    <property type="protein sequence ID" value="COZ13682.1"/>
    <property type="molecule type" value="Genomic_DNA"/>
</dbReference>
<evidence type="ECO:0000313" key="2">
    <source>
        <dbReference type="Proteomes" id="UP000039021"/>
    </source>
</evidence>
<comment type="caution">
    <text evidence="1">The sequence shown here is derived from an EMBL/GenBank/DDBJ whole genome shotgun (WGS) entry which is preliminary data.</text>
</comment>
<reference evidence="2" key="1">
    <citation type="submission" date="2015-03" db="EMBL/GenBank/DDBJ databases">
        <authorList>
            <consortium name="Pathogen Informatics"/>
        </authorList>
    </citation>
    <scope>NUCLEOTIDE SEQUENCE [LARGE SCALE GENOMIC DNA]</scope>
    <source>
        <strain evidence="2">N09902308</strain>
    </source>
</reference>
<organism evidence="1 2">
    <name type="scientific">Mycobacterium tuberculosis</name>
    <dbReference type="NCBI Taxonomy" id="1773"/>
    <lineage>
        <taxon>Bacteria</taxon>
        <taxon>Bacillati</taxon>
        <taxon>Actinomycetota</taxon>
        <taxon>Actinomycetes</taxon>
        <taxon>Mycobacteriales</taxon>
        <taxon>Mycobacteriaceae</taxon>
        <taxon>Mycobacterium</taxon>
        <taxon>Mycobacterium tuberculosis complex</taxon>
    </lineage>
</organism>
<dbReference type="Proteomes" id="UP000039021">
    <property type="component" value="Unassembled WGS sequence"/>
</dbReference>